<evidence type="ECO:0000313" key="5">
    <source>
        <dbReference type="Proteomes" id="UP000335415"/>
    </source>
</evidence>
<comment type="caution">
    <text evidence="3">The sequence shown here is derived from an EMBL/GenBank/DDBJ whole genome shotgun (WGS) entry which is preliminary data.</text>
</comment>
<accession>A0A5J5G7Q8</accession>
<dbReference type="PANTHER" id="PTHR40841:SF2">
    <property type="entry name" value="SIDEROPHORE-DEGRADING ESTERASE (EUROFUNG)"/>
    <property type="match status" value="1"/>
</dbReference>
<dbReference type="PANTHER" id="PTHR40841">
    <property type="entry name" value="SIDEROPHORE TRIACETYLFUSARININE C ESTERASE"/>
    <property type="match status" value="1"/>
</dbReference>
<name>A0A5J5G7Q8_9GAMM</name>
<dbReference type="InterPro" id="IPR029058">
    <property type="entry name" value="AB_hydrolase_fold"/>
</dbReference>
<sequence length="267" mass="29584">MTFVPGPETAAPADGWPVIYLLDGARYFPLAVGIMEALARPRCGMQPGVVVALDYDGPTRRECDYRPAVEALVAEANPLGGYYPGGLAGDAAGFRQFLRNELRPLIASRYPIDPARRALFGHSYGGLFTVDTLLSEPDDFQHFYAASPSVWWNGQYLLRHAAACAAQSLAPGRALPAGLALSVGEYEQSLEPWEMALPDKQRKALRQHRHQRRMVDGVRELAWILRERLPALSVTLHIYPEQSHQSVPLLSMQHALRTHFCWSPGQG</sequence>
<gene>
    <name evidence="3" type="ORF">FJU30_00795</name>
    <name evidence="4" type="ORF">FJU30_03970</name>
</gene>
<proteinExistence type="inferred from homology"/>
<dbReference type="EMBL" id="VYKJ01000001">
    <property type="protein sequence ID" value="KAA9003288.1"/>
    <property type="molecule type" value="Genomic_DNA"/>
</dbReference>
<dbReference type="Pfam" id="PF00756">
    <property type="entry name" value="Esterase"/>
    <property type="match status" value="1"/>
</dbReference>
<evidence type="ECO:0000256" key="2">
    <source>
        <dbReference type="ARBA" id="ARBA00022801"/>
    </source>
</evidence>
<keyword evidence="5" id="KW-1185">Reference proteome</keyword>
<dbReference type="Gene3D" id="3.40.50.1820">
    <property type="entry name" value="alpha/beta hydrolase"/>
    <property type="match status" value="1"/>
</dbReference>
<dbReference type="OrthoDB" id="9784036at2"/>
<protein>
    <submittedName>
        <fullName evidence="3">Alpha/beta hydrolase</fullName>
    </submittedName>
</protein>
<keyword evidence="2 3" id="KW-0378">Hydrolase</keyword>
<dbReference type="Proteomes" id="UP000335415">
    <property type="component" value="Unassembled WGS sequence"/>
</dbReference>
<evidence type="ECO:0000313" key="4">
    <source>
        <dbReference type="EMBL" id="KAA9003330.1"/>
    </source>
</evidence>
<comment type="similarity">
    <text evidence="1">Belongs to the esterase D family.</text>
</comment>
<dbReference type="EMBL" id="VYKJ01000001">
    <property type="protein sequence ID" value="KAA9003330.1"/>
    <property type="molecule type" value="Genomic_DNA"/>
</dbReference>
<dbReference type="AlphaFoldDB" id="A0A5J5G7Q8"/>
<dbReference type="GO" id="GO:0016788">
    <property type="term" value="F:hydrolase activity, acting on ester bonds"/>
    <property type="evidence" value="ECO:0007669"/>
    <property type="project" value="TreeGrafter"/>
</dbReference>
<dbReference type="InterPro" id="IPR000801">
    <property type="entry name" value="Esterase-like"/>
</dbReference>
<evidence type="ECO:0000256" key="1">
    <source>
        <dbReference type="ARBA" id="ARBA00005622"/>
    </source>
</evidence>
<dbReference type="SUPFAM" id="SSF53474">
    <property type="entry name" value="alpha/beta-Hydrolases"/>
    <property type="match status" value="1"/>
</dbReference>
<organism evidence="3 5">
    <name type="scientific">Affinibrenneria salicis</name>
    <dbReference type="NCBI Taxonomy" id="2590031"/>
    <lineage>
        <taxon>Bacteria</taxon>
        <taxon>Pseudomonadati</taxon>
        <taxon>Pseudomonadota</taxon>
        <taxon>Gammaproteobacteria</taxon>
        <taxon>Enterobacterales</taxon>
        <taxon>Pectobacteriaceae</taxon>
        <taxon>Affinibrenneria</taxon>
    </lineage>
</organism>
<dbReference type="InterPro" id="IPR052558">
    <property type="entry name" value="Siderophore_Hydrolase_D"/>
</dbReference>
<evidence type="ECO:0000313" key="3">
    <source>
        <dbReference type="EMBL" id="KAA9003288.1"/>
    </source>
</evidence>
<reference evidence="3 5" key="1">
    <citation type="submission" date="2019-09" db="EMBL/GenBank/DDBJ databases">
        <authorList>
            <person name="Li Y."/>
        </authorList>
    </citation>
    <scope>NUCLEOTIDE SEQUENCE [LARGE SCALE GENOMIC DNA]</scope>
    <source>
        <strain evidence="3 5">L3-3HA</strain>
    </source>
</reference>